<feature type="compositionally biased region" description="Acidic residues" evidence="1">
    <location>
        <begin position="174"/>
        <end position="186"/>
    </location>
</feature>
<feature type="region of interest" description="Disordered" evidence="1">
    <location>
        <begin position="1"/>
        <end position="20"/>
    </location>
</feature>
<sequence length="186" mass="20588">MPNFESFTGDADSSGRWQESPVYDVSTEELKDSFFRMVESQYSIPTYAKPTLSDEANLQFVFVQRTKIFRFPDVVNVQFISLDEGSRSTIIMHSGSVYGASDFGKNRERVQIWLGGLDTEVGMKGTAEKSERDVVFNDDPAALSVGFASDVEGSITDEDEGQSERDVVSNDDPVALDEELPSDVEG</sequence>
<organism evidence="2">
    <name type="scientific">Octactis speculum</name>
    <dbReference type="NCBI Taxonomy" id="3111310"/>
    <lineage>
        <taxon>Eukaryota</taxon>
        <taxon>Sar</taxon>
        <taxon>Stramenopiles</taxon>
        <taxon>Ochrophyta</taxon>
        <taxon>Dictyochophyceae</taxon>
        <taxon>Dictyochales</taxon>
        <taxon>Dictyochaceae</taxon>
        <taxon>Octactis</taxon>
    </lineage>
</organism>
<feature type="region of interest" description="Disordered" evidence="1">
    <location>
        <begin position="147"/>
        <end position="186"/>
    </location>
</feature>
<dbReference type="EMBL" id="HBGS01056659">
    <property type="protein sequence ID" value="CAD9479326.1"/>
    <property type="molecule type" value="Transcribed_RNA"/>
</dbReference>
<dbReference type="AlphaFoldDB" id="A0A7S2MEU6"/>
<proteinExistence type="predicted"/>
<protein>
    <submittedName>
        <fullName evidence="2">Uncharacterized protein</fullName>
    </submittedName>
</protein>
<name>A0A7S2MEU6_9STRA</name>
<accession>A0A7S2MEU6</accession>
<evidence type="ECO:0000313" key="2">
    <source>
        <dbReference type="EMBL" id="CAD9479326.1"/>
    </source>
</evidence>
<gene>
    <name evidence="2" type="ORF">DSPE1174_LOCUS29524</name>
</gene>
<reference evidence="2" key="1">
    <citation type="submission" date="2021-01" db="EMBL/GenBank/DDBJ databases">
        <authorList>
            <person name="Corre E."/>
            <person name="Pelletier E."/>
            <person name="Niang G."/>
            <person name="Scheremetjew M."/>
            <person name="Finn R."/>
            <person name="Kale V."/>
            <person name="Holt S."/>
            <person name="Cochrane G."/>
            <person name="Meng A."/>
            <person name="Brown T."/>
            <person name="Cohen L."/>
        </authorList>
    </citation>
    <scope>NUCLEOTIDE SEQUENCE</scope>
    <source>
        <strain evidence="2">CCMP1381</strain>
    </source>
</reference>
<dbReference type="Pfam" id="PF07386">
    <property type="entry name" value="DUF1499"/>
    <property type="match status" value="1"/>
</dbReference>
<evidence type="ECO:0000256" key="1">
    <source>
        <dbReference type="SAM" id="MobiDB-lite"/>
    </source>
</evidence>
<dbReference type="InterPro" id="IPR010865">
    <property type="entry name" value="DUF1499"/>
</dbReference>